<reference evidence="1 2" key="1">
    <citation type="journal article" date="2019" name="Sci. Rep.">
        <title>Orb-weaving spider Araneus ventricosus genome elucidates the spidroin gene catalogue.</title>
        <authorList>
            <person name="Kono N."/>
            <person name="Nakamura H."/>
            <person name="Ohtoshi R."/>
            <person name="Moran D.A.P."/>
            <person name="Shinohara A."/>
            <person name="Yoshida Y."/>
            <person name="Fujiwara M."/>
            <person name="Mori M."/>
            <person name="Tomita M."/>
            <person name="Arakawa K."/>
        </authorList>
    </citation>
    <scope>NUCLEOTIDE SEQUENCE [LARGE SCALE GENOMIC DNA]</scope>
</reference>
<dbReference type="AlphaFoldDB" id="A0A4Y2NTJ4"/>
<dbReference type="PANTHER" id="PTHR46114">
    <property type="entry name" value="APPLE DOMAIN-CONTAINING PROTEIN"/>
    <property type="match status" value="1"/>
</dbReference>
<dbReference type="Proteomes" id="UP000499080">
    <property type="component" value="Unassembled WGS sequence"/>
</dbReference>
<sequence length="115" mass="13652">MRSIKCQRTSLGNNKAENYKDLVEDMFALFQDFSCNMSLKFHFLDSHLNFFPDNCGQVSDEHSERLHEDIAKMEKRYQGNWSTVMLAGYCWTLIRDTPHVHYKRQAKRNRKSEAD</sequence>
<protein>
    <submittedName>
        <fullName evidence="1">Uncharacterized protein</fullName>
    </submittedName>
</protein>
<evidence type="ECO:0000313" key="1">
    <source>
        <dbReference type="EMBL" id="GBN42009.1"/>
    </source>
</evidence>
<organism evidence="1 2">
    <name type="scientific">Araneus ventricosus</name>
    <name type="common">Orbweaver spider</name>
    <name type="synonym">Epeira ventricosa</name>
    <dbReference type="NCBI Taxonomy" id="182803"/>
    <lineage>
        <taxon>Eukaryota</taxon>
        <taxon>Metazoa</taxon>
        <taxon>Ecdysozoa</taxon>
        <taxon>Arthropoda</taxon>
        <taxon>Chelicerata</taxon>
        <taxon>Arachnida</taxon>
        <taxon>Araneae</taxon>
        <taxon>Araneomorphae</taxon>
        <taxon>Entelegynae</taxon>
        <taxon>Araneoidea</taxon>
        <taxon>Araneidae</taxon>
        <taxon>Araneus</taxon>
    </lineage>
</organism>
<evidence type="ECO:0000313" key="2">
    <source>
        <dbReference type="Proteomes" id="UP000499080"/>
    </source>
</evidence>
<dbReference type="PANTHER" id="PTHR46114:SF2">
    <property type="entry name" value="CULLIN N-TERMINAL DOMAIN-CONTAINING PROTEIN"/>
    <property type="match status" value="1"/>
</dbReference>
<dbReference type="OrthoDB" id="8063408at2759"/>
<accession>A0A4Y2NTJ4</accession>
<name>A0A4Y2NTJ4_ARAVE</name>
<comment type="caution">
    <text evidence="1">The sequence shown here is derived from an EMBL/GenBank/DDBJ whole genome shotgun (WGS) entry which is preliminary data.</text>
</comment>
<gene>
    <name evidence="1" type="ORF">AVEN_182619_1</name>
</gene>
<dbReference type="EMBL" id="BGPR01009745">
    <property type="protein sequence ID" value="GBN42009.1"/>
    <property type="molecule type" value="Genomic_DNA"/>
</dbReference>
<proteinExistence type="predicted"/>
<keyword evidence="2" id="KW-1185">Reference proteome</keyword>